<proteinExistence type="predicted"/>
<evidence type="ECO:0000313" key="2">
    <source>
        <dbReference type="EMBL" id="PYI34109.1"/>
    </source>
</evidence>
<dbReference type="EMBL" id="KZ825478">
    <property type="protein sequence ID" value="PYI34109.1"/>
    <property type="molecule type" value="Genomic_DNA"/>
</dbReference>
<gene>
    <name evidence="2" type="ORF">BP00DRAFT_82850</name>
</gene>
<accession>A0A2V5IBS4</accession>
<feature type="signal peptide" evidence="1">
    <location>
        <begin position="1"/>
        <end position="15"/>
    </location>
</feature>
<sequence length="70" mass="7801">MHSFALLCSALLCSALLFVKPYSASLESRLLLMLCLSHSYYLALYRSALFLASVTSLRSFVMSLDETCNN</sequence>
<organism evidence="2 3">
    <name type="scientific">Aspergillus indologenus CBS 114.80</name>
    <dbReference type="NCBI Taxonomy" id="1450541"/>
    <lineage>
        <taxon>Eukaryota</taxon>
        <taxon>Fungi</taxon>
        <taxon>Dikarya</taxon>
        <taxon>Ascomycota</taxon>
        <taxon>Pezizomycotina</taxon>
        <taxon>Eurotiomycetes</taxon>
        <taxon>Eurotiomycetidae</taxon>
        <taxon>Eurotiales</taxon>
        <taxon>Aspergillaceae</taxon>
        <taxon>Aspergillus</taxon>
        <taxon>Aspergillus subgen. Circumdati</taxon>
    </lineage>
</organism>
<evidence type="ECO:0008006" key="4">
    <source>
        <dbReference type="Google" id="ProtNLM"/>
    </source>
</evidence>
<protein>
    <recommendedName>
        <fullName evidence="4">Secreted protein</fullName>
    </recommendedName>
</protein>
<keyword evidence="1" id="KW-0732">Signal</keyword>
<feature type="chain" id="PRO_5016050267" description="Secreted protein" evidence="1">
    <location>
        <begin position="16"/>
        <end position="70"/>
    </location>
</feature>
<name>A0A2V5IBS4_9EURO</name>
<evidence type="ECO:0000256" key="1">
    <source>
        <dbReference type="SAM" id="SignalP"/>
    </source>
</evidence>
<keyword evidence="3" id="KW-1185">Reference proteome</keyword>
<reference evidence="2 3" key="1">
    <citation type="submission" date="2018-02" db="EMBL/GenBank/DDBJ databases">
        <title>The genomes of Aspergillus section Nigri reveals drivers in fungal speciation.</title>
        <authorList>
            <consortium name="DOE Joint Genome Institute"/>
            <person name="Vesth T.C."/>
            <person name="Nybo J."/>
            <person name="Theobald S."/>
            <person name="Brandl J."/>
            <person name="Frisvad J.C."/>
            <person name="Nielsen K.F."/>
            <person name="Lyhne E.K."/>
            <person name="Kogle M.E."/>
            <person name="Kuo A."/>
            <person name="Riley R."/>
            <person name="Clum A."/>
            <person name="Nolan M."/>
            <person name="Lipzen A."/>
            <person name="Salamov A."/>
            <person name="Henrissat B."/>
            <person name="Wiebenga A."/>
            <person name="De vries R.P."/>
            <person name="Grigoriev I.V."/>
            <person name="Mortensen U.H."/>
            <person name="Andersen M.R."/>
            <person name="Baker S.E."/>
        </authorList>
    </citation>
    <scope>NUCLEOTIDE SEQUENCE [LARGE SCALE GENOMIC DNA]</scope>
    <source>
        <strain evidence="2 3">CBS 114.80</strain>
    </source>
</reference>
<dbReference type="AlphaFoldDB" id="A0A2V5IBS4"/>
<dbReference type="Proteomes" id="UP000248817">
    <property type="component" value="Unassembled WGS sequence"/>
</dbReference>
<evidence type="ECO:0000313" key="3">
    <source>
        <dbReference type="Proteomes" id="UP000248817"/>
    </source>
</evidence>